<dbReference type="InterPro" id="IPR039927">
    <property type="entry name" value="Ribosomal_mL43"/>
</dbReference>
<organism evidence="8 9">
    <name type="scientific">Papiliotrema laurentii</name>
    <name type="common">Cryptococcus laurentii</name>
    <dbReference type="NCBI Taxonomy" id="5418"/>
    <lineage>
        <taxon>Eukaryota</taxon>
        <taxon>Fungi</taxon>
        <taxon>Dikarya</taxon>
        <taxon>Basidiomycota</taxon>
        <taxon>Agaricomycotina</taxon>
        <taxon>Tremellomycetes</taxon>
        <taxon>Tremellales</taxon>
        <taxon>Rhynchogastremaceae</taxon>
        <taxon>Papiliotrema</taxon>
    </lineage>
</organism>
<keyword evidence="4" id="KW-0496">Mitochondrion</keyword>
<dbReference type="InterPro" id="IPR007741">
    <property type="entry name" value="Ribosomal_mL43/mS25/NADH_DH"/>
</dbReference>
<dbReference type="SMART" id="SM00916">
    <property type="entry name" value="L51_S25_CI-B8"/>
    <property type="match status" value="1"/>
</dbReference>
<comment type="caution">
    <text evidence="8">The sequence shown here is derived from an EMBL/GenBank/DDBJ whole genome shotgun (WGS) entry which is preliminary data.</text>
</comment>
<evidence type="ECO:0000256" key="6">
    <source>
        <dbReference type="ARBA" id="ARBA00035188"/>
    </source>
</evidence>
<keyword evidence="3" id="KW-0689">Ribosomal protein</keyword>
<comment type="similarity">
    <text evidence="2">Belongs to the mitochondrion-specific ribosomal protein mL43 family.</text>
</comment>
<evidence type="ECO:0000256" key="4">
    <source>
        <dbReference type="ARBA" id="ARBA00023128"/>
    </source>
</evidence>
<evidence type="ECO:0000256" key="5">
    <source>
        <dbReference type="ARBA" id="ARBA00023274"/>
    </source>
</evidence>
<evidence type="ECO:0000256" key="2">
    <source>
        <dbReference type="ARBA" id="ARBA00006073"/>
    </source>
</evidence>
<protein>
    <recommendedName>
        <fullName evidence="6">Large ribosomal subunit protein mL43</fullName>
    </recommendedName>
</protein>
<dbReference type="Proteomes" id="UP001182556">
    <property type="component" value="Unassembled WGS sequence"/>
</dbReference>
<gene>
    <name evidence="8" type="ORF">DB88DRAFT_496772</name>
</gene>
<reference evidence="8" key="1">
    <citation type="submission" date="2023-02" db="EMBL/GenBank/DDBJ databases">
        <title>Identification and recombinant expression of a fungal hydrolase from Papiliotrema laurentii that hydrolyzes apple cutin and clears colloidal polyester polyurethane.</title>
        <authorList>
            <consortium name="DOE Joint Genome Institute"/>
            <person name="Roman V.A."/>
            <person name="Bojanowski C."/>
            <person name="Crable B.R."/>
            <person name="Wagner D.N."/>
            <person name="Hung C.S."/>
            <person name="Nadeau L.J."/>
            <person name="Schratz L."/>
            <person name="Haridas S."/>
            <person name="Pangilinan J."/>
            <person name="Lipzen A."/>
            <person name="Na H."/>
            <person name="Yan M."/>
            <person name="Ng V."/>
            <person name="Grigoriev I.V."/>
            <person name="Spatafora J.W."/>
            <person name="Barlow D."/>
            <person name="Biffinger J."/>
            <person name="Kelley-Loughnane N."/>
            <person name="Varaljay V.A."/>
            <person name="Crookes-Goodson W.J."/>
        </authorList>
    </citation>
    <scope>NUCLEOTIDE SEQUENCE</scope>
    <source>
        <strain evidence="8">5307AH</strain>
    </source>
</reference>
<dbReference type="Pfam" id="PF05047">
    <property type="entry name" value="L51_S25_CI-B8"/>
    <property type="match status" value="1"/>
</dbReference>
<comment type="subcellular location">
    <subcellularLocation>
        <location evidence="1">Mitochondrion</location>
    </subcellularLocation>
</comment>
<dbReference type="SUPFAM" id="SSF52833">
    <property type="entry name" value="Thioredoxin-like"/>
    <property type="match status" value="1"/>
</dbReference>
<dbReference type="PANTHER" id="PTHR21396:SF2">
    <property type="entry name" value="LARGE RIBOSOMAL SUBUNIT PROTEIN ML43"/>
    <property type="match status" value="1"/>
</dbReference>
<proteinExistence type="inferred from homology"/>
<dbReference type="InterPro" id="IPR036249">
    <property type="entry name" value="Thioredoxin-like_sf"/>
</dbReference>
<dbReference type="Gene3D" id="3.40.30.10">
    <property type="entry name" value="Glutaredoxin"/>
    <property type="match status" value="1"/>
</dbReference>
<keyword evidence="5" id="KW-0687">Ribonucleoprotein</keyword>
<evidence type="ECO:0000256" key="1">
    <source>
        <dbReference type="ARBA" id="ARBA00004173"/>
    </source>
</evidence>
<dbReference type="GO" id="GO:0005762">
    <property type="term" value="C:mitochondrial large ribosomal subunit"/>
    <property type="evidence" value="ECO:0007669"/>
    <property type="project" value="TreeGrafter"/>
</dbReference>
<dbReference type="GO" id="GO:0032543">
    <property type="term" value="P:mitochondrial translation"/>
    <property type="evidence" value="ECO:0007669"/>
    <property type="project" value="InterPro"/>
</dbReference>
<evidence type="ECO:0000256" key="3">
    <source>
        <dbReference type="ARBA" id="ARBA00022980"/>
    </source>
</evidence>
<name>A0AAD9CV42_PAPLA</name>
<dbReference type="EMBL" id="JAODAN010000009">
    <property type="protein sequence ID" value="KAK1921982.1"/>
    <property type="molecule type" value="Genomic_DNA"/>
</dbReference>
<evidence type="ECO:0000313" key="9">
    <source>
        <dbReference type="Proteomes" id="UP001182556"/>
    </source>
</evidence>
<dbReference type="AlphaFoldDB" id="A0AAD9CV42"/>
<feature type="domain" description="Ribosomal protein/NADH dehydrogenase" evidence="7">
    <location>
        <begin position="37"/>
        <end position="111"/>
    </location>
</feature>
<dbReference type="PANTHER" id="PTHR21396">
    <property type="entry name" value="39S RIBOSOMAL PROTEIN L43"/>
    <property type="match status" value="1"/>
</dbReference>
<keyword evidence="9" id="KW-1185">Reference proteome</keyword>
<evidence type="ECO:0000259" key="7">
    <source>
        <dbReference type="SMART" id="SM00916"/>
    </source>
</evidence>
<dbReference type="GO" id="GO:0003735">
    <property type="term" value="F:structural constituent of ribosome"/>
    <property type="evidence" value="ECO:0007669"/>
    <property type="project" value="InterPro"/>
</dbReference>
<accession>A0AAD9CV42</accession>
<sequence>MVRRFLAAKQVIPKTLPQPGYGHFLTPLRKVVVDYDPYAQHQDGVRSWITRNFLSEAQKNPEVEFVLRPLRKGRSAVLRGLYVNGRDKVICVNRLDPQQVAQKFDILVNSSGAKIKHLKNNQLEAPPGAESARGIYSILHEHAKPTGGYII</sequence>
<evidence type="ECO:0000313" key="8">
    <source>
        <dbReference type="EMBL" id="KAK1921982.1"/>
    </source>
</evidence>